<comment type="caution">
    <text evidence="2">The sequence shown here is derived from an EMBL/GenBank/DDBJ whole genome shotgun (WGS) entry which is preliminary data.</text>
</comment>
<evidence type="ECO:0000256" key="1">
    <source>
        <dbReference type="SAM" id="SignalP"/>
    </source>
</evidence>
<protein>
    <submittedName>
        <fullName evidence="2">Uncharacterized protein</fullName>
    </submittedName>
</protein>
<feature type="signal peptide" evidence="1">
    <location>
        <begin position="1"/>
        <end position="23"/>
    </location>
</feature>
<dbReference type="EMBL" id="PREU01000001">
    <property type="protein sequence ID" value="PPA77906.1"/>
    <property type="molecule type" value="Genomic_DNA"/>
</dbReference>
<keyword evidence="1" id="KW-0732">Signal</keyword>
<organism evidence="2 3">
    <name type="scientific">Achromobacter spanius</name>
    <dbReference type="NCBI Taxonomy" id="217203"/>
    <lineage>
        <taxon>Bacteria</taxon>
        <taxon>Pseudomonadati</taxon>
        <taxon>Pseudomonadota</taxon>
        <taxon>Betaproteobacteria</taxon>
        <taxon>Burkholderiales</taxon>
        <taxon>Alcaligenaceae</taxon>
        <taxon>Achromobacter</taxon>
    </lineage>
</organism>
<evidence type="ECO:0000313" key="2">
    <source>
        <dbReference type="EMBL" id="PPA77906.1"/>
    </source>
</evidence>
<dbReference type="Proteomes" id="UP000239990">
    <property type="component" value="Unassembled WGS sequence"/>
</dbReference>
<dbReference type="AlphaFoldDB" id="A0A2S5GY39"/>
<reference evidence="2 3" key="1">
    <citation type="submission" date="2018-02" db="EMBL/GenBank/DDBJ databases">
        <title>Draft Genome of Achromobacter spanius stain 6.</title>
        <authorList>
            <person name="Gunasekera T.S."/>
            <person name="Radwan O."/>
            <person name="Ruiz O.N."/>
        </authorList>
    </citation>
    <scope>NUCLEOTIDE SEQUENCE [LARGE SCALE GENOMIC DNA]</scope>
    <source>
        <strain evidence="2 3">6</strain>
    </source>
</reference>
<feature type="chain" id="PRO_5015477922" evidence="1">
    <location>
        <begin position="24"/>
        <end position="202"/>
    </location>
</feature>
<evidence type="ECO:0000313" key="3">
    <source>
        <dbReference type="Proteomes" id="UP000239990"/>
    </source>
</evidence>
<accession>A0A2S5GY39</accession>
<name>A0A2S5GY39_9BURK</name>
<sequence>MNTIRYALGSIAASLLFSGMAAADSISFHDGLEVLVPAHSADTHSVNGGTCIDASRHSFALRICLYRRSFEDMAASNMFFEYRSLSDDEKELAGPLPEDSYVVSAGNWLHPTSKKVSTHFQYYEAVGVLCNLGASLPEPTYRDCYFAGMKPLLNLATPLSIFVSSGYPVTESKKLQTQKIREAINSIQILKPSALINSQQEK</sequence>
<gene>
    <name evidence="2" type="ORF">C4E15_01015</name>
</gene>
<dbReference type="RefSeq" id="WP_046807580.1">
    <property type="nucleotide sequence ID" value="NZ_PREU01000001.1"/>
</dbReference>
<proteinExistence type="predicted"/>